<organism evidence="1 2">
    <name type="scientific">Glarea lozoyensis (strain ATCC 74030 / MF5533)</name>
    <dbReference type="NCBI Taxonomy" id="1104152"/>
    <lineage>
        <taxon>Eukaryota</taxon>
        <taxon>Fungi</taxon>
        <taxon>Dikarya</taxon>
        <taxon>Ascomycota</taxon>
        <taxon>Pezizomycotina</taxon>
        <taxon>Leotiomycetes</taxon>
        <taxon>Helotiales</taxon>
        <taxon>Helotiaceae</taxon>
        <taxon>Glarea</taxon>
    </lineage>
</organism>
<protein>
    <submittedName>
        <fullName evidence="1">Uncharacterized protein</fullName>
    </submittedName>
</protein>
<keyword evidence="2" id="KW-1185">Reference proteome</keyword>
<reference evidence="1 2" key="1">
    <citation type="journal article" date="2012" name="Eukaryot. Cell">
        <title>Genome sequence of the fungus Glarea lozoyensis: the first genome sequence of a species from the Helotiaceae family.</title>
        <authorList>
            <person name="Youssar L."/>
            <person name="Gruening B.A."/>
            <person name="Erxleben A."/>
            <person name="Guenther S."/>
            <person name="Huettel W."/>
        </authorList>
    </citation>
    <scope>NUCLEOTIDE SEQUENCE [LARGE SCALE GENOMIC DNA]</scope>
    <source>
        <strain evidence="2">ATCC 74030 / MF5533</strain>
    </source>
</reference>
<name>H0EVD3_GLAL7</name>
<dbReference type="AlphaFoldDB" id="H0EVD3"/>
<accession>H0EVD3</accession>
<evidence type="ECO:0000313" key="1">
    <source>
        <dbReference type="EMBL" id="EHK97521.1"/>
    </source>
</evidence>
<sequence>MGVVEKGDTIYIPANTITEHKVKVEWQQNLAHKTQDYYSVPFFNKTQGDEQGVIFISTAYLDEFKAKKTGGEDLTIVVDESFQYGQNKEKTTRWLAFHDKSMKAFQWRFVASAKQAFGDKLSSFAGGFLKTYIMVDISALSGFLGDPLRNF</sequence>
<dbReference type="Proteomes" id="UP000005446">
    <property type="component" value="Unassembled WGS sequence"/>
</dbReference>
<dbReference type="HOGENOM" id="CLU_117772_0_0_1"/>
<dbReference type="EMBL" id="AGUE01000190">
    <property type="protein sequence ID" value="EHK97521.1"/>
    <property type="molecule type" value="Genomic_DNA"/>
</dbReference>
<dbReference type="OrthoDB" id="4537670at2759"/>
<proteinExistence type="predicted"/>
<dbReference type="InParanoid" id="H0EVD3"/>
<comment type="caution">
    <text evidence="1">The sequence shown here is derived from an EMBL/GenBank/DDBJ whole genome shotgun (WGS) entry which is preliminary data.</text>
</comment>
<evidence type="ECO:0000313" key="2">
    <source>
        <dbReference type="Proteomes" id="UP000005446"/>
    </source>
</evidence>
<gene>
    <name evidence="1" type="ORF">M7I_6731</name>
</gene>